<feature type="region of interest" description="Disordered" evidence="15">
    <location>
        <begin position="69"/>
        <end position="163"/>
    </location>
</feature>
<dbReference type="PANTHER" id="PTHR21737:SF3">
    <property type="entry name" value="POLYGLUTAMINE-BINDING PROTEIN 1"/>
    <property type="match status" value="1"/>
</dbReference>
<evidence type="ECO:0000256" key="6">
    <source>
        <dbReference type="ARBA" id="ARBA00022664"/>
    </source>
</evidence>
<sequence length="688" mass="75263">MQHFAAAKLAATTFCDDINVNLCDGKRQKCTEGGFCAESFGPNHSLSDTSTSFIALTKSTPILEVAPQQRLKGKESKDWKEGGERKIARKFSSQRLREPQSRKETAAGEEMLQENDNKEKINNVDRNDPNSSNPAFSSICPETDNDTNQHNIVHNNTPDDPPSTQYSRVHMGIDSDIEAAAQDAVLREQEMATQTIIRSQREARSVDGSLRDNTDLFSERHDPNAIKEHLLKLTTEHRSEIALKRGRSTLPEEVYDRPPLRFTYARKVYKGKKKAGAGVAAQQGIDSATEQWDAERALALGGQGSGSLEDPPICNTEIGNGYGVPGGGAYNGGTGTNLSAASNGIGQNTVPCGESEHKPGAKELPEYLKQRLRARGILKDESGKGVPRLEATLARVMEKTNLPLGWVEAKDPASGVSYYYNETTGNSQWKRPVETSSIVQPPIQPLPEDWIMALDETTGHKYYYNTKTHISQWECPSSSQQAKTQHFVNKASENASNVSWHLQQSGMPGGDQSSDLQRCMGCGGWGVGLVQVWGYCNHCTRVLNLPQSQFLTANVNNHRHNGNPVEAKGDSDRNTPKQRSNWKPPMGKGGKRESRKRAYSEDDELDPMDPSSYSDAPRGGWVVGLKGVQPRAADTTATGPLFQQRPYPSPGAVLRKNAEIASLTKKGSSQFTPISKRGDGSDGLGDAD</sequence>
<protein>
    <recommendedName>
        <fullName evidence="3">Polyglutamine-binding protein 1</fullName>
    </recommendedName>
    <alternativeName>
        <fullName evidence="13">Polyglutamine tract-binding protein 1</fullName>
    </alternativeName>
</protein>
<dbReference type="PANTHER" id="PTHR21737">
    <property type="entry name" value="POLYGLUTAMINE BINDING PROTEIN 1/MARVEL MEMBRANE-ASSOCIATING DOMAIN CONTAINING 3"/>
    <property type="match status" value="1"/>
</dbReference>
<comment type="subcellular location">
    <subcellularLocation>
        <location evidence="2">Cytoplasmic granule</location>
    </subcellularLocation>
    <subcellularLocation>
        <location evidence="1">Nucleus speckle</location>
    </subcellularLocation>
</comment>
<evidence type="ECO:0000256" key="14">
    <source>
        <dbReference type="ARBA" id="ARBA00046362"/>
    </source>
</evidence>
<dbReference type="SUPFAM" id="SSF51045">
    <property type="entry name" value="WW domain"/>
    <property type="match status" value="2"/>
</dbReference>
<dbReference type="Pfam" id="PF00397">
    <property type="entry name" value="WW"/>
    <property type="match status" value="2"/>
</dbReference>
<feature type="compositionally biased region" description="Polar residues" evidence="15">
    <location>
        <begin position="146"/>
        <end position="163"/>
    </location>
</feature>
<evidence type="ECO:0000256" key="1">
    <source>
        <dbReference type="ARBA" id="ARBA00004324"/>
    </source>
</evidence>
<accession>W9SHY3</accession>
<dbReference type="PROSITE" id="PS01159">
    <property type="entry name" value="WW_DOMAIN_1"/>
    <property type="match status" value="2"/>
</dbReference>
<evidence type="ECO:0000256" key="9">
    <source>
        <dbReference type="ARBA" id="ARBA00023015"/>
    </source>
</evidence>
<dbReference type="Gene3D" id="2.20.70.10">
    <property type="match status" value="2"/>
</dbReference>
<gene>
    <name evidence="17" type="ORF">L484_027914</name>
</gene>
<dbReference type="InterPro" id="IPR001202">
    <property type="entry name" value="WW_dom"/>
</dbReference>
<keyword evidence="8" id="KW-0391">Immunity</keyword>
<dbReference type="Proteomes" id="UP000030645">
    <property type="component" value="Unassembled WGS sequence"/>
</dbReference>
<keyword evidence="12" id="KW-0539">Nucleus</keyword>
<dbReference type="InterPro" id="IPR036020">
    <property type="entry name" value="WW_dom_sf"/>
</dbReference>
<evidence type="ECO:0000256" key="13">
    <source>
        <dbReference type="ARBA" id="ARBA00042167"/>
    </source>
</evidence>
<keyword evidence="5" id="KW-0399">Innate immunity</keyword>
<dbReference type="eggNOG" id="KOG3427">
    <property type="taxonomic scope" value="Eukaryota"/>
</dbReference>
<evidence type="ECO:0000256" key="2">
    <source>
        <dbReference type="ARBA" id="ARBA00004463"/>
    </source>
</evidence>
<evidence type="ECO:0000256" key="8">
    <source>
        <dbReference type="ARBA" id="ARBA00022859"/>
    </source>
</evidence>
<feature type="compositionally biased region" description="Basic and acidic residues" evidence="15">
    <location>
        <begin position="95"/>
        <end position="106"/>
    </location>
</feature>
<evidence type="ECO:0000256" key="12">
    <source>
        <dbReference type="ARBA" id="ARBA00023242"/>
    </source>
</evidence>
<dbReference type="EMBL" id="KE346217">
    <property type="protein sequence ID" value="EXC30739.1"/>
    <property type="molecule type" value="Genomic_DNA"/>
</dbReference>
<evidence type="ECO:0000256" key="15">
    <source>
        <dbReference type="SAM" id="MobiDB-lite"/>
    </source>
</evidence>
<feature type="compositionally biased region" description="Basic and acidic residues" evidence="15">
    <location>
        <begin position="115"/>
        <end position="128"/>
    </location>
</feature>
<dbReference type="GO" id="GO:0045087">
    <property type="term" value="P:innate immune response"/>
    <property type="evidence" value="ECO:0007669"/>
    <property type="project" value="UniProtKB-KW"/>
</dbReference>
<dbReference type="CDD" id="cd00201">
    <property type="entry name" value="WW"/>
    <property type="match status" value="2"/>
</dbReference>
<evidence type="ECO:0000256" key="10">
    <source>
        <dbReference type="ARBA" id="ARBA00023163"/>
    </source>
</evidence>
<keyword evidence="7" id="KW-0677">Repeat</keyword>
<name>W9SHY3_9ROSA</name>
<evidence type="ECO:0000313" key="17">
    <source>
        <dbReference type="EMBL" id="EXC30739.1"/>
    </source>
</evidence>
<dbReference type="GO" id="GO:0005737">
    <property type="term" value="C:cytoplasm"/>
    <property type="evidence" value="ECO:0007669"/>
    <property type="project" value="TreeGrafter"/>
</dbReference>
<proteinExistence type="predicted"/>
<evidence type="ECO:0000256" key="11">
    <source>
        <dbReference type="ARBA" id="ARBA00023187"/>
    </source>
</evidence>
<feature type="domain" description="WW" evidence="16">
    <location>
        <begin position="400"/>
        <end position="434"/>
    </location>
</feature>
<comment type="subunit">
    <text evidence="14">Interacts with POU3F2/Brn-2, ATXN1, TXNL4A, HTT and AR. Interaction with ATXN1 correlates positively with the length of the polyglutamine tract. Interacts with RNA polymerase II large subunit in a phosphorylation-dependent manner. Forms a ternary complex with ATXN1 mutant and phosphorylated RNA polymerase II. Interacts (via C-terminus) with TXNL4A and CD2BP2. Interacts (via WW domain) with ATN1 and SF3B1, and may interact with additional splice factors. Interacts (via WW domain) with WBP11; Leading to reduce interaction between PQBP1 and TXNL4A. Interacts with CAPRIN1. Interacts with DDX1. Interacts with SFPQ. Interacts with KHSRP.</text>
</comment>
<reference evidence="18" key="1">
    <citation type="submission" date="2013-01" db="EMBL/GenBank/DDBJ databases">
        <title>Draft Genome Sequence of a Mulberry Tree, Morus notabilis C.K. Schneid.</title>
        <authorList>
            <person name="He N."/>
            <person name="Zhao S."/>
        </authorList>
    </citation>
    <scope>NUCLEOTIDE SEQUENCE</scope>
</reference>
<evidence type="ECO:0000256" key="3">
    <source>
        <dbReference type="ARBA" id="ARBA00021117"/>
    </source>
</evidence>
<feature type="region of interest" description="Disordered" evidence="15">
    <location>
        <begin position="555"/>
        <end position="618"/>
    </location>
</feature>
<keyword evidence="6" id="KW-0507">mRNA processing</keyword>
<keyword evidence="11" id="KW-0508">mRNA splicing</keyword>
<evidence type="ECO:0000259" key="16">
    <source>
        <dbReference type="PROSITE" id="PS50020"/>
    </source>
</evidence>
<dbReference type="STRING" id="981085.W9SHY3"/>
<organism evidence="17 18">
    <name type="scientific">Morus notabilis</name>
    <dbReference type="NCBI Taxonomy" id="981085"/>
    <lineage>
        <taxon>Eukaryota</taxon>
        <taxon>Viridiplantae</taxon>
        <taxon>Streptophyta</taxon>
        <taxon>Embryophyta</taxon>
        <taxon>Tracheophyta</taxon>
        <taxon>Spermatophyta</taxon>
        <taxon>Magnoliopsida</taxon>
        <taxon>eudicotyledons</taxon>
        <taxon>Gunneridae</taxon>
        <taxon>Pentapetalae</taxon>
        <taxon>rosids</taxon>
        <taxon>fabids</taxon>
        <taxon>Rosales</taxon>
        <taxon>Moraceae</taxon>
        <taxon>Moreae</taxon>
        <taxon>Morus</taxon>
    </lineage>
</organism>
<evidence type="ECO:0000256" key="4">
    <source>
        <dbReference type="ARBA" id="ARBA00022553"/>
    </source>
</evidence>
<dbReference type="PROSITE" id="PS50020">
    <property type="entry name" value="WW_DOMAIN_2"/>
    <property type="match status" value="2"/>
</dbReference>
<evidence type="ECO:0000256" key="5">
    <source>
        <dbReference type="ARBA" id="ARBA00022588"/>
    </source>
</evidence>
<feature type="compositionally biased region" description="Basic and acidic residues" evidence="15">
    <location>
        <begin position="72"/>
        <end position="86"/>
    </location>
</feature>
<feature type="compositionally biased region" description="Basic and acidic residues" evidence="15">
    <location>
        <begin position="590"/>
        <end position="600"/>
    </location>
</feature>
<dbReference type="GO" id="GO:0000380">
    <property type="term" value="P:alternative mRNA splicing, via spliceosome"/>
    <property type="evidence" value="ECO:0007669"/>
    <property type="project" value="TreeGrafter"/>
</dbReference>
<feature type="region of interest" description="Disordered" evidence="15">
    <location>
        <begin position="664"/>
        <end position="688"/>
    </location>
</feature>
<dbReference type="Gene3D" id="3.40.30.10">
    <property type="entry name" value="Glutaredoxin"/>
    <property type="match status" value="1"/>
</dbReference>
<dbReference type="eggNOG" id="KOG0152">
    <property type="taxonomic scope" value="Eukaryota"/>
</dbReference>
<dbReference type="GO" id="GO:0043021">
    <property type="term" value="F:ribonucleoprotein complex binding"/>
    <property type="evidence" value="ECO:0007669"/>
    <property type="project" value="TreeGrafter"/>
</dbReference>
<keyword evidence="10" id="KW-0804">Transcription</keyword>
<dbReference type="GO" id="GO:0016607">
    <property type="term" value="C:nuclear speck"/>
    <property type="evidence" value="ECO:0007669"/>
    <property type="project" value="UniProtKB-SubCell"/>
</dbReference>
<dbReference type="AlphaFoldDB" id="W9SHY3"/>
<dbReference type="SMART" id="SM00456">
    <property type="entry name" value="WW"/>
    <property type="match status" value="2"/>
</dbReference>
<keyword evidence="4" id="KW-0597">Phosphoprotein</keyword>
<evidence type="ECO:0000256" key="7">
    <source>
        <dbReference type="ARBA" id="ARBA00022737"/>
    </source>
</evidence>
<keyword evidence="18" id="KW-1185">Reference proteome</keyword>
<keyword evidence="9" id="KW-0805">Transcription regulation</keyword>
<feature type="domain" description="WW" evidence="16">
    <location>
        <begin position="444"/>
        <end position="478"/>
    </location>
</feature>
<evidence type="ECO:0000313" key="18">
    <source>
        <dbReference type="Proteomes" id="UP000030645"/>
    </source>
</evidence>